<dbReference type="AlphaFoldDB" id="A0A4Y5YG01"/>
<dbReference type="RefSeq" id="WP_140234395.1">
    <property type="nucleotide sequence ID" value="NZ_CP041036.1"/>
</dbReference>
<dbReference type="Pfam" id="PF07073">
    <property type="entry name" value="ROF"/>
    <property type="match status" value="1"/>
</dbReference>
<gene>
    <name evidence="1" type="ORF">FH971_11515</name>
</gene>
<dbReference type="InterPro" id="IPR038626">
    <property type="entry name" value="Rof-like_sf"/>
</dbReference>
<dbReference type="EMBL" id="CP041036">
    <property type="protein sequence ID" value="QDE31538.1"/>
    <property type="molecule type" value="Genomic_DNA"/>
</dbReference>
<dbReference type="Gene3D" id="2.30.30.400">
    <property type="entry name" value="Rof-like"/>
    <property type="match status" value="1"/>
</dbReference>
<reference evidence="1 2" key="1">
    <citation type="submission" date="2019-06" db="EMBL/GenBank/DDBJ databases">
        <title>The genome of Shewanella sp. SM1901.</title>
        <authorList>
            <person name="Cha Q."/>
        </authorList>
    </citation>
    <scope>NUCLEOTIDE SEQUENCE [LARGE SCALE GENOMIC DNA]</scope>
    <source>
        <strain evidence="1 2">SM1901</strain>
    </source>
</reference>
<dbReference type="InterPro" id="IPR009778">
    <property type="entry name" value="ROF"/>
</dbReference>
<accession>A0A4Y5YG01</accession>
<evidence type="ECO:0000313" key="1">
    <source>
        <dbReference type="EMBL" id="QDE31538.1"/>
    </source>
</evidence>
<protein>
    <recommendedName>
        <fullName evidence="3">Transcriptional antiterminator</fullName>
    </recommendedName>
</protein>
<organism evidence="1 2">
    <name type="scientific">Shewanella polaris</name>
    <dbReference type="NCBI Taxonomy" id="2588449"/>
    <lineage>
        <taxon>Bacteria</taxon>
        <taxon>Pseudomonadati</taxon>
        <taxon>Pseudomonadota</taxon>
        <taxon>Gammaproteobacteria</taxon>
        <taxon>Alteromonadales</taxon>
        <taxon>Shewanellaceae</taxon>
        <taxon>Shewanella</taxon>
    </lineage>
</organism>
<dbReference type="KEGG" id="spol:FH971_11515"/>
<name>A0A4Y5YG01_9GAMM</name>
<proteinExistence type="predicted"/>
<dbReference type="InterPro" id="IPR023534">
    <property type="entry name" value="Rof/RNase_P-like"/>
</dbReference>
<evidence type="ECO:0008006" key="3">
    <source>
        <dbReference type="Google" id="ProtNLM"/>
    </source>
</evidence>
<keyword evidence="2" id="KW-1185">Reference proteome</keyword>
<dbReference type="SUPFAM" id="SSF101744">
    <property type="entry name" value="Rof/RNase P subunit-like"/>
    <property type="match status" value="1"/>
</dbReference>
<dbReference type="Proteomes" id="UP000319809">
    <property type="component" value="Chromosome"/>
</dbReference>
<sequence>MNPIKCTHYDYIELLCLYQYRVKLTLHSGDVFIGKFSATTLVNNNNQRYEAIVGVSDIQQPLIVILPDITRIDVLSDKAKFDHLILT</sequence>
<evidence type="ECO:0000313" key="2">
    <source>
        <dbReference type="Proteomes" id="UP000319809"/>
    </source>
</evidence>